<reference evidence="3" key="1">
    <citation type="submission" date="2016-03" db="EMBL/GenBank/DDBJ databases">
        <authorList>
            <person name="Heylen K."/>
            <person name="De Vos P."/>
            <person name="Vekeman B."/>
        </authorList>
    </citation>
    <scope>NUCLEOTIDE SEQUENCE [LARGE SCALE GENOMIC DNA]</scope>
    <source>
        <strain evidence="3">R-45383</strain>
    </source>
</reference>
<dbReference type="GO" id="GO:0016747">
    <property type="term" value="F:acyltransferase activity, transferring groups other than amino-acyl groups"/>
    <property type="evidence" value="ECO:0007669"/>
    <property type="project" value="InterPro"/>
</dbReference>
<dbReference type="AlphaFoldDB" id="A0A177NQI0"/>
<dbReference type="InterPro" id="IPR051531">
    <property type="entry name" value="N-acetyltransferase"/>
</dbReference>
<keyword evidence="3" id="KW-1185">Reference proteome</keyword>
<dbReference type="Pfam" id="PF13302">
    <property type="entry name" value="Acetyltransf_3"/>
    <property type="match status" value="1"/>
</dbReference>
<dbReference type="EMBL" id="LUUK01000145">
    <property type="protein sequence ID" value="OAI20151.1"/>
    <property type="molecule type" value="Genomic_DNA"/>
</dbReference>
<dbReference type="OrthoDB" id="9801656at2"/>
<dbReference type="SUPFAM" id="SSF55729">
    <property type="entry name" value="Acyl-CoA N-acyltransferases (Nat)"/>
    <property type="match status" value="1"/>
</dbReference>
<dbReference type="InterPro" id="IPR000182">
    <property type="entry name" value="GNAT_dom"/>
</dbReference>
<gene>
    <name evidence="2" type="ORF">A1355_03065</name>
</gene>
<dbReference type="STRING" id="702114.A1355_03065"/>
<dbReference type="PANTHER" id="PTHR43792">
    <property type="entry name" value="GNAT FAMILY, PUTATIVE (AFU_ORTHOLOGUE AFUA_3G00765)-RELATED-RELATED"/>
    <property type="match status" value="1"/>
</dbReference>
<dbReference type="PANTHER" id="PTHR43792:SF1">
    <property type="entry name" value="N-ACETYLTRANSFERASE DOMAIN-CONTAINING PROTEIN"/>
    <property type="match status" value="1"/>
</dbReference>
<accession>A0A177NQI0</accession>
<evidence type="ECO:0000313" key="2">
    <source>
        <dbReference type="EMBL" id="OAI20151.1"/>
    </source>
</evidence>
<sequence>MTEVRTLATARLILRQWRDADRPTFAAINADARVMAHLPQALDRAASDALAERLQALIAEHGWGFWAVELTGSGEFIGYVGLHEPATRHDFAPCVEVGWRLAYRHWRQGYASEAARAALAFGFEILSLPEIVSFTALGNARSEAVMRRLGMRRDREFDHPLLPANSPLRRHVLYRLADTEWRRRSAV</sequence>
<feature type="domain" description="N-acetyltransferase" evidence="1">
    <location>
        <begin position="12"/>
        <end position="179"/>
    </location>
</feature>
<evidence type="ECO:0000313" key="3">
    <source>
        <dbReference type="Proteomes" id="UP000077628"/>
    </source>
</evidence>
<comment type="caution">
    <text evidence="2">The sequence shown here is derived from an EMBL/GenBank/DDBJ whole genome shotgun (WGS) entry which is preliminary data.</text>
</comment>
<proteinExistence type="predicted"/>
<dbReference type="Proteomes" id="UP000077628">
    <property type="component" value="Unassembled WGS sequence"/>
</dbReference>
<evidence type="ECO:0000259" key="1">
    <source>
        <dbReference type="PROSITE" id="PS51186"/>
    </source>
</evidence>
<keyword evidence="2" id="KW-0808">Transferase</keyword>
<protein>
    <submittedName>
        <fullName evidence="2">GCN5 family acetyltransferase</fullName>
    </submittedName>
</protein>
<dbReference type="Gene3D" id="3.40.630.30">
    <property type="match status" value="1"/>
</dbReference>
<dbReference type="RefSeq" id="WP_064027455.1">
    <property type="nucleotide sequence ID" value="NZ_LUUK01000145.1"/>
</dbReference>
<dbReference type="InterPro" id="IPR016181">
    <property type="entry name" value="Acyl_CoA_acyltransferase"/>
</dbReference>
<name>A0A177NQI0_9GAMM</name>
<organism evidence="2 3">
    <name type="scientific">Methylomonas koyamae</name>
    <dbReference type="NCBI Taxonomy" id="702114"/>
    <lineage>
        <taxon>Bacteria</taxon>
        <taxon>Pseudomonadati</taxon>
        <taxon>Pseudomonadota</taxon>
        <taxon>Gammaproteobacteria</taxon>
        <taxon>Methylococcales</taxon>
        <taxon>Methylococcaceae</taxon>
        <taxon>Methylomonas</taxon>
    </lineage>
</organism>
<dbReference type="PROSITE" id="PS51186">
    <property type="entry name" value="GNAT"/>
    <property type="match status" value="1"/>
</dbReference>